<evidence type="ECO:0000313" key="4">
    <source>
        <dbReference type="Proteomes" id="UP000472355"/>
    </source>
</evidence>
<reference evidence="3 4" key="1">
    <citation type="submission" date="2019-02" db="EMBL/GenBank/DDBJ databases">
        <title>Genome sequencing of Clostridium botulinum clinical isolates.</title>
        <authorList>
            <person name="Brunt J."/>
            <person name="Van Vliet A.H.M."/>
            <person name="Stringer S.C."/>
            <person name="Grant K.A."/>
            <person name="Carter A.C."/>
            <person name="Peck M.W."/>
        </authorList>
    </citation>
    <scope>NUCLEOTIDE SEQUENCE [LARGE SCALE GENOMIC DNA]</scope>
    <source>
        <strain evidence="3 4">H113700579</strain>
    </source>
</reference>
<feature type="transmembrane region" description="Helical" evidence="1">
    <location>
        <begin position="41"/>
        <end position="59"/>
    </location>
</feature>
<keyword evidence="1" id="KW-1133">Transmembrane helix</keyword>
<gene>
    <name evidence="2" type="ORF">EXM65_17785</name>
    <name evidence="3" type="ORF">EXM65_17860</name>
</gene>
<feature type="transmembrane region" description="Helical" evidence="1">
    <location>
        <begin position="7"/>
        <end position="29"/>
    </location>
</feature>
<keyword evidence="1" id="KW-0472">Membrane</keyword>
<dbReference type="Proteomes" id="UP000472355">
    <property type="component" value="Unassembled WGS sequence"/>
</dbReference>
<dbReference type="EMBL" id="SGKU01000076">
    <property type="protein sequence ID" value="NFA44372.1"/>
    <property type="molecule type" value="Genomic_DNA"/>
</dbReference>
<evidence type="ECO:0000313" key="2">
    <source>
        <dbReference type="EMBL" id="NFA44359.1"/>
    </source>
</evidence>
<comment type="caution">
    <text evidence="3">The sequence shown here is derived from an EMBL/GenBank/DDBJ whole genome shotgun (WGS) entry which is preliminary data.</text>
</comment>
<proteinExistence type="predicted"/>
<evidence type="ECO:0000256" key="1">
    <source>
        <dbReference type="SAM" id="Phobius"/>
    </source>
</evidence>
<evidence type="ECO:0000313" key="3">
    <source>
        <dbReference type="EMBL" id="NFA44372.1"/>
    </source>
</evidence>
<name>A0A6M0SST3_CLOBO</name>
<organism evidence="3 4">
    <name type="scientific">Clostridium botulinum</name>
    <dbReference type="NCBI Taxonomy" id="1491"/>
    <lineage>
        <taxon>Bacteria</taxon>
        <taxon>Bacillati</taxon>
        <taxon>Bacillota</taxon>
        <taxon>Clostridia</taxon>
        <taxon>Eubacteriales</taxon>
        <taxon>Clostridiaceae</taxon>
        <taxon>Clostridium</taxon>
    </lineage>
</organism>
<sequence length="243" mass="28226">MKNALKDILMMICFFLCVLCFIAVFYSTITYLSELGRDGSTILEYFILFLLFGFGYYYLSKQKPKTITINCPYCKKKYTMEDGYYMCKCKNYFRKEGNKVYREDETVTNLIQNLLILMTYISKADGIIATECEIKILKEIINSIELNNTQVEWCISIFNKYKTLPYDKNVIHLLNESLKSEQGDSEYNKQIKTFCLSSALSIANANGGSTYNQNLIIRDIISILEIPLTEYESLKKDTNENIK</sequence>
<keyword evidence="1" id="KW-0812">Transmembrane</keyword>
<dbReference type="EMBL" id="SGKU01000076">
    <property type="protein sequence ID" value="NFA44359.1"/>
    <property type="molecule type" value="Genomic_DNA"/>
</dbReference>
<accession>A0A6M0SST3</accession>
<dbReference type="AlphaFoldDB" id="A0A6M0SST3"/>
<dbReference type="Gene3D" id="1.10.3680.10">
    <property type="entry name" value="TerB-like"/>
    <property type="match status" value="1"/>
</dbReference>
<dbReference type="InterPro" id="IPR029024">
    <property type="entry name" value="TerB-like"/>
</dbReference>
<dbReference type="SUPFAM" id="SSF158682">
    <property type="entry name" value="TerB-like"/>
    <property type="match status" value="1"/>
</dbReference>
<protein>
    <submittedName>
        <fullName evidence="3">Uncharacterized protein</fullName>
    </submittedName>
</protein>